<evidence type="ECO:0000313" key="1">
    <source>
        <dbReference type="EMBL" id="MBP2471797.1"/>
    </source>
</evidence>
<keyword evidence="2" id="KW-1185">Reference proteome</keyword>
<sequence>MRLWRAFDQAAASDELIRAELDALVVRMRAETQRAVRTLAERGALRTERDHDEIADRLWHIALCDHHHRLCTQMGWSQESYASWLAEEMAAIMLPRADADRVQDSTIDLPPPTHSMAAWT</sequence>
<dbReference type="EMBL" id="JAGIOO010000001">
    <property type="protein sequence ID" value="MBP2471797.1"/>
    <property type="molecule type" value="Genomic_DNA"/>
</dbReference>
<dbReference type="Proteomes" id="UP001519363">
    <property type="component" value="Unassembled WGS sequence"/>
</dbReference>
<evidence type="ECO:0000313" key="2">
    <source>
        <dbReference type="Proteomes" id="UP001519363"/>
    </source>
</evidence>
<name>A0ABS5A6E1_9PSEU</name>
<accession>A0ABS5A6E1</accession>
<reference evidence="1 2" key="1">
    <citation type="submission" date="2021-03" db="EMBL/GenBank/DDBJ databases">
        <title>Sequencing the genomes of 1000 actinobacteria strains.</title>
        <authorList>
            <person name="Klenk H.-P."/>
        </authorList>
    </citation>
    <scope>NUCLEOTIDE SEQUENCE [LARGE SCALE GENOMIC DNA]</scope>
    <source>
        <strain evidence="1 2">DSM 44580</strain>
    </source>
</reference>
<organism evidence="1 2">
    <name type="scientific">Crossiella equi</name>
    <dbReference type="NCBI Taxonomy" id="130796"/>
    <lineage>
        <taxon>Bacteria</taxon>
        <taxon>Bacillati</taxon>
        <taxon>Actinomycetota</taxon>
        <taxon>Actinomycetes</taxon>
        <taxon>Pseudonocardiales</taxon>
        <taxon>Pseudonocardiaceae</taxon>
        <taxon>Crossiella</taxon>
    </lineage>
</organism>
<comment type="caution">
    <text evidence="1">The sequence shown here is derived from an EMBL/GenBank/DDBJ whole genome shotgun (WGS) entry which is preliminary data.</text>
</comment>
<proteinExistence type="predicted"/>
<dbReference type="RefSeq" id="WP_086783183.1">
    <property type="nucleotide sequence ID" value="NZ_JAGIOO010000001.1"/>
</dbReference>
<protein>
    <submittedName>
        <fullName evidence="1">Uncharacterized protein</fullName>
    </submittedName>
</protein>
<gene>
    <name evidence="1" type="ORF">JOF53_000669</name>
</gene>